<evidence type="ECO:0000313" key="1">
    <source>
        <dbReference type="EMBL" id="KAG8179050.1"/>
    </source>
</evidence>
<organism evidence="1 2">
    <name type="scientific">Oedothorax gibbosus</name>
    <dbReference type="NCBI Taxonomy" id="931172"/>
    <lineage>
        <taxon>Eukaryota</taxon>
        <taxon>Metazoa</taxon>
        <taxon>Ecdysozoa</taxon>
        <taxon>Arthropoda</taxon>
        <taxon>Chelicerata</taxon>
        <taxon>Arachnida</taxon>
        <taxon>Araneae</taxon>
        <taxon>Araneomorphae</taxon>
        <taxon>Entelegynae</taxon>
        <taxon>Araneoidea</taxon>
        <taxon>Linyphiidae</taxon>
        <taxon>Erigoninae</taxon>
        <taxon>Oedothorax</taxon>
    </lineage>
</organism>
<accession>A0AAV6U534</accession>
<proteinExistence type="predicted"/>
<reference evidence="1 2" key="1">
    <citation type="journal article" date="2022" name="Nat. Ecol. Evol.">
        <title>A masculinizing supergene underlies an exaggerated male reproductive morph in a spider.</title>
        <authorList>
            <person name="Hendrickx F."/>
            <person name="De Corte Z."/>
            <person name="Sonet G."/>
            <person name="Van Belleghem S.M."/>
            <person name="Kostlbacher S."/>
            <person name="Vangestel C."/>
        </authorList>
    </citation>
    <scope>NUCLEOTIDE SEQUENCE [LARGE SCALE GENOMIC DNA]</scope>
    <source>
        <strain evidence="1">W744_W776</strain>
    </source>
</reference>
<protein>
    <submittedName>
        <fullName evidence="1">Uncharacterized protein</fullName>
    </submittedName>
</protein>
<name>A0AAV6U534_9ARAC</name>
<sequence length="244" mass="28203">MHRIDRQDDRVMNRCQRWMNGSKNGRLVSPQPIVVRAFSTLELDSAPLIAHFSFATLLPATMHPDPPCVVELFCHHHDADRLYDVNGDMVDYLRGMMLCVPMSRAQFAHMSPFFFNAKYPATRLHVSGHWSAAAGGGRAIFGVPLTVQGVPYRNHVMNALNGFVAPRKRTPCQVCIDVMDWSRPYRFDMIRDHVVRLRFMMPDDGLEGDDHWKRLIQLDKDTFKYLVARIMAEKDWSQTRCRKN</sequence>
<gene>
    <name evidence="1" type="ORF">JTE90_010080</name>
</gene>
<dbReference type="Proteomes" id="UP000827092">
    <property type="component" value="Unassembled WGS sequence"/>
</dbReference>
<dbReference type="EMBL" id="JAFNEN010000651">
    <property type="protein sequence ID" value="KAG8179050.1"/>
    <property type="molecule type" value="Genomic_DNA"/>
</dbReference>
<dbReference type="AlphaFoldDB" id="A0AAV6U534"/>
<evidence type="ECO:0000313" key="2">
    <source>
        <dbReference type="Proteomes" id="UP000827092"/>
    </source>
</evidence>
<keyword evidence="2" id="KW-1185">Reference proteome</keyword>
<comment type="caution">
    <text evidence="1">The sequence shown here is derived from an EMBL/GenBank/DDBJ whole genome shotgun (WGS) entry which is preliminary data.</text>
</comment>